<dbReference type="Proteomes" id="UP001208570">
    <property type="component" value="Unassembled WGS sequence"/>
</dbReference>
<protein>
    <submittedName>
        <fullName evidence="2">Uncharacterized protein</fullName>
    </submittedName>
</protein>
<comment type="caution">
    <text evidence="2">The sequence shown here is derived from an EMBL/GenBank/DDBJ whole genome shotgun (WGS) entry which is preliminary data.</text>
</comment>
<proteinExistence type="predicted"/>
<evidence type="ECO:0000313" key="3">
    <source>
        <dbReference type="Proteomes" id="UP001208570"/>
    </source>
</evidence>
<evidence type="ECO:0000313" key="2">
    <source>
        <dbReference type="EMBL" id="KAK2141788.1"/>
    </source>
</evidence>
<organism evidence="2 3">
    <name type="scientific">Paralvinella palmiformis</name>
    <dbReference type="NCBI Taxonomy" id="53620"/>
    <lineage>
        <taxon>Eukaryota</taxon>
        <taxon>Metazoa</taxon>
        <taxon>Spiralia</taxon>
        <taxon>Lophotrochozoa</taxon>
        <taxon>Annelida</taxon>
        <taxon>Polychaeta</taxon>
        <taxon>Sedentaria</taxon>
        <taxon>Canalipalpata</taxon>
        <taxon>Terebellida</taxon>
        <taxon>Terebelliformia</taxon>
        <taxon>Alvinellidae</taxon>
        <taxon>Paralvinella</taxon>
    </lineage>
</organism>
<reference evidence="2" key="1">
    <citation type="journal article" date="2023" name="Mol. Biol. Evol.">
        <title>Third-Generation Sequencing Reveals the Adaptive Role of the Epigenome in Three Deep-Sea Polychaetes.</title>
        <authorList>
            <person name="Perez M."/>
            <person name="Aroh O."/>
            <person name="Sun Y."/>
            <person name="Lan Y."/>
            <person name="Juniper S.K."/>
            <person name="Young C.R."/>
            <person name="Angers B."/>
            <person name="Qian P.Y."/>
        </authorList>
    </citation>
    <scope>NUCLEOTIDE SEQUENCE</scope>
    <source>
        <strain evidence="2">P08H-3</strain>
    </source>
</reference>
<name>A0AAD9MRT6_9ANNE</name>
<feature type="compositionally biased region" description="Low complexity" evidence="1">
    <location>
        <begin position="90"/>
        <end position="102"/>
    </location>
</feature>
<gene>
    <name evidence="2" type="ORF">LSH36_1040g00028</name>
</gene>
<sequence>MLKFPADVFSQPVTRYADDVYHVMWSDDRCLWLVDNRKNVISVVQCYHRLIPDVIVPFSLLPVTTRPPSTNQNHSYHHRRAPRPPPPSATPATPSSSATSATLSQGSNSCCVGLHSFAQRDISVVHCTPKLWSPVVPQ</sequence>
<dbReference type="EMBL" id="JAODUP010001040">
    <property type="protein sequence ID" value="KAK2141788.1"/>
    <property type="molecule type" value="Genomic_DNA"/>
</dbReference>
<feature type="region of interest" description="Disordered" evidence="1">
    <location>
        <begin position="66"/>
        <end position="106"/>
    </location>
</feature>
<keyword evidence="3" id="KW-1185">Reference proteome</keyword>
<dbReference type="AlphaFoldDB" id="A0AAD9MRT6"/>
<accession>A0AAD9MRT6</accession>
<evidence type="ECO:0000256" key="1">
    <source>
        <dbReference type="SAM" id="MobiDB-lite"/>
    </source>
</evidence>